<dbReference type="InterPro" id="IPR013216">
    <property type="entry name" value="Methyltransf_11"/>
</dbReference>
<dbReference type="SUPFAM" id="SSF53335">
    <property type="entry name" value="S-adenosyl-L-methionine-dependent methyltransferases"/>
    <property type="match status" value="1"/>
</dbReference>
<keyword evidence="6" id="KW-1185">Reference proteome</keyword>
<evidence type="ECO:0000256" key="3">
    <source>
        <dbReference type="ARBA" id="ARBA00022679"/>
    </source>
</evidence>
<dbReference type="PANTHER" id="PTHR44942">
    <property type="entry name" value="METHYLTRANSF_11 DOMAIN-CONTAINING PROTEIN"/>
    <property type="match status" value="1"/>
</dbReference>
<evidence type="ECO:0000313" key="6">
    <source>
        <dbReference type="Proteomes" id="UP000664521"/>
    </source>
</evidence>
<feature type="domain" description="Methyltransferase type 11" evidence="4">
    <location>
        <begin position="41"/>
        <end position="137"/>
    </location>
</feature>
<dbReference type="AlphaFoldDB" id="A0A8H3IC25"/>
<keyword evidence="3" id="KW-0808">Transferase</keyword>
<comment type="similarity">
    <text evidence="1">Belongs to the methyltransferase superfamily.</text>
</comment>
<evidence type="ECO:0000256" key="2">
    <source>
        <dbReference type="ARBA" id="ARBA00022603"/>
    </source>
</evidence>
<proteinExistence type="inferred from homology"/>
<dbReference type="GO" id="GO:0032259">
    <property type="term" value="P:methylation"/>
    <property type="evidence" value="ECO:0007669"/>
    <property type="project" value="UniProtKB-KW"/>
</dbReference>
<dbReference type="OrthoDB" id="10027013at2759"/>
<evidence type="ECO:0000259" key="4">
    <source>
        <dbReference type="Pfam" id="PF08241"/>
    </source>
</evidence>
<protein>
    <recommendedName>
        <fullName evidence="4">Methyltransferase type 11 domain-containing protein</fullName>
    </recommendedName>
</protein>
<dbReference type="GO" id="GO:0008757">
    <property type="term" value="F:S-adenosylmethionine-dependent methyltransferase activity"/>
    <property type="evidence" value="ECO:0007669"/>
    <property type="project" value="InterPro"/>
</dbReference>
<dbReference type="InterPro" id="IPR051052">
    <property type="entry name" value="Diverse_substrate_MTase"/>
</dbReference>
<dbReference type="Gene3D" id="3.40.50.150">
    <property type="entry name" value="Vaccinia Virus protein VP39"/>
    <property type="match status" value="1"/>
</dbReference>
<name>A0A8H3IC25_9LECA</name>
<organism evidence="5 6">
    <name type="scientific">Heterodermia speciosa</name>
    <dbReference type="NCBI Taxonomy" id="116794"/>
    <lineage>
        <taxon>Eukaryota</taxon>
        <taxon>Fungi</taxon>
        <taxon>Dikarya</taxon>
        <taxon>Ascomycota</taxon>
        <taxon>Pezizomycotina</taxon>
        <taxon>Lecanoromycetes</taxon>
        <taxon>OSLEUM clade</taxon>
        <taxon>Lecanoromycetidae</taxon>
        <taxon>Caliciales</taxon>
        <taxon>Physciaceae</taxon>
        <taxon>Heterodermia</taxon>
    </lineage>
</organism>
<dbReference type="Pfam" id="PF08241">
    <property type="entry name" value="Methyltransf_11"/>
    <property type="match status" value="1"/>
</dbReference>
<evidence type="ECO:0000313" key="5">
    <source>
        <dbReference type="EMBL" id="CAF9908064.1"/>
    </source>
</evidence>
<dbReference type="EMBL" id="CAJPDS010000006">
    <property type="protein sequence ID" value="CAF9908064.1"/>
    <property type="molecule type" value="Genomic_DNA"/>
</dbReference>
<sequence>MAQFAKSTFSHASYAAFRPSYPPSLYQIIMKYHQGPKSLCVDLGSGHGVVAREFASFFDRVIGTDPSSGMIQQARSLTSADEYPNVTYEQASAENMPFLTHQGVDTVVSGQAAHWFDPEEFFPEMKRVVRKGGTLAFWCYKDHVFVDYPRATRILDRYCYGEEERMLGPYWQQPGRNKVQNKLRDLRPPEDEWTDIQRIEYEPSIKGPKSGEGTMFLSKRMTLGVCMNYIRTWSAFGGWQEKFPQLRKREDGGSGDVIDEMFDEMVQSEPDWATCSDWKSKEVDIEWGSGLVLARKN</sequence>
<evidence type="ECO:0000256" key="1">
    <source>
        <dbReference type="ARBA" id="ARBA00008361"/>
    </source>
</evidence>
<keyword evidence="2" id="KW-0489">Methyltransferase</keyword>
<reference evidence="5" key="1">
    <citation type="submission" date="2021-03" db="EMBL/GenBank/DDBJ databases">
        <authorList>
            <person name="Tagirdzhanova G."/>
        </authorList>
    </citation>
    <scope>NUCLEOTIDE SEQUENCE</scope>
</reference>
<dbReference type="Proteomes" id="UP000664521">
    <property type="component" value="Unassembled WGS sequence"/>
</dbReference>
<dbReference type="CDD" id="cd02440">
    <property type="entry name" value="AdoMet_MTases"/>
    <property type="match status" value="1"/>
</dbReference>
<accession>A0A8H3IC25</accession>
<dbReference type="InterPro" id="IPR029063">
    <property type="entry name" value="SAM-dependent_MTases_sf"/>
</dbReference>
<comment type="caution">
    <text evidence="5">The sequence shown here is derived from an EMBL/GenBank/DDBJ whole genome shotgun (WGS) entry which is preliminary data.</text>
</comment>
<gene>
    <name evidence="5" type="ORF">HETSPECPRED_007976</name>
</gene>
<dbReference type="PANTHER" id="PTHR44942:SF4">
    <property type="entry name" value="METHYLTRANSFERASE TYPE 11 DOMAIN-CONTAINING PROTEIN"/>
    <property type="match status" value="1"/>
</dbReference>